<evidence type="ECO:0008006" key="5">
    <source>
        <dbReference type="Google" id="ProtNLM"/>
    </source>
</evidence>
<keyword evidence="1" id="KW-0175">Coiled coil</keyword>
<sequence>MIVNPQFFNYRLIIGSLIMAIAVLSVFSYKNYQSIERERAFFEAEKKLVESELSQIISRYDALEINNSDLASQLEFAKINTEIALDSLSLLNSDLSVINKYRAQLNRLKSKNSALVANIDSLEDVNTDLVSEKQITTNALTLQQNKNAMLSKENSKLNSTIDVASELTATSFKALAYNSILGSKVETTKASKANAIDVCFTLAKNSLTTPGKKNIYIQIVSPNNNVLSDKGAIKFGNSTLIYSLKTTIDYNNKTLDICKSIKATKTEKPLLKGTYYVNVFHQGKKLGSTKVRLK</sequence>
<dbReference type="EMBL" id="JAVRIA010000002">
    <property type="protein sequence ID" value="MDT0558241.1"/>
    <property type="molecule type" value="Genomic_DNA"/>
</dbReference>
<gene>
    <name evidence="3" type="ORF">RM697_06270</name>
</gene>
<organism evidence="3 4">
    <name type="scientific">Microcosmobacter mediterraneus</name>
    <dbReference type="NCBI Taxonomy" id="3075607"/>
    <lineage>
        <taxon>Bacteria</taxon>
        <taxon>Pseudomonadati</taxon>
        <taxon>Bacteroidota</taxon>
        <taxon>Flavobacteriia</taxon>
        <taxon>Flavobacteriales</taxon>
        <taxon>Flavobacteriaceae</taxon>
        <taxon>Microcosmobacter</taxon>
    </lineage>
</organism>
<dbReference type="Proteomes" id="UP001259492">
    <property type="component" value="Unassembled WGS sequence"/>
</dbReference>
<name>A0ABU2YJB2_9FLAO</name>
<keyword evidence="4" id="KW-1185">Reference proteome</keyword>
<proteinExistence type="predicted"/>
<keyword evidence="2" id="KW-0472">Membrane</keyword>
<evidence type="ECO:0000313" key="4">
    <source>
        <dbReference type="Proteomes" id="UP001259492"/>
    </source>
</evidence>
<evidence type="ECO:0000256" key="2">
    <source>
        <dbReference type="SAM" id="Phobius"/>
    </source>
</evidence>
<evidence type="ECO:0000313" key="3">
    <source>
        <dbReference type="EMBL" id="MDT0558241.1"/>
    </source>
</evidence>
<protein>
    <recommendedName>
        <fullName evidence="5">Chromosome partitioning protein ParA</fullName>
    </recommendedName>
</protein>
<dbReference type="RefSeq" id="WP_311427007.1">
    <property type="nucleotide sequence ID" value="NZ_JAVRIA010000002.1"/>
</dbReference>
<keyword evidence="2" id="KW-0812">Transmembrane</keyword>
<accession>A0ABU2YJB2</accession>
<evidence type="ECO:0000256" key="1">
    <source>
        <dbReference type="SAM" id="Coils"/>
    </source>
</evidence>
<keyword evidence="2" id="KW-1133">Transmembrane helix</keyword>
<feature type="transmembrane region" description="Helical" evidence="2">
    <location>
        <begin position="12"/>
        <end position="29"/>
    </location>
</feature>
<comment type="caution">
    <text evidence="3">The sequence shown here is derived from an EMBL/GenBank/DDBJ whole genome shotgun (WGS) entry which is preliminary data.</text>
</comment>
<feature type="coiled-coil region" evidence="1">
    <location>
        <begin position="32"/>
        <end position="125"/>
    </location>
</feature>
<reference evidence="3 4" key="1">
    <citation type="submission" date="2023-09" db="EMBL/GenBank/DDBJ databases">
        <authorList>
            <person name="Rey-Velasco X."/>
        </authorList>
    </citation>
    <scope>NUCLEOTIDE SEQUENCE [LARGE SCALE GENOMIC DNA]</scope>
    <source>
        <strain evidence="3 4">W332</strain>
    </source>
</reference>